<proteinExistence type="predicted"/>
<evidence type="ECO:0000259" key="6">
    <source>
        <dbReference type="PROSITE" id="PS51094"/>
    </source>
</evidence>
<dbReference type="RefSeq" id="WP_303886582.1">
    <property type="nucleotide sequence ID" value="NZ_JAGZCC010000018.1"/>
</dbReference>
<dbReference type="Gene3D" id="3.40.930.10">
    <property type="entry name" value="Mannitol-specific EII, Chain A"/>
    <property type="match status" value="1"/>
</dbReference>
<evidence type="ECO:0000256" key="4">
    <source>
        <dbReference type="ARBA" id="ARBA00023159"/>
    </source>
</evidence>
<dbReference type="Pfam" id="PF00874">
    <property type="entry name" value="PRD"/>
    <property type="match status" value="2"/>
</dbReference>
<dbReference type="Gene3D" id="1.10.10.10">
    <property type="entry name" value="Winged helix-like DNA-binding domain superfamily/Winged helix DNA-binding domain"/>
    <property type="match status" value="2"/>
</dbReference>
<evidence type="ECO:0000256" key="1">
    <source>
        <dbReference type="ARBA" id="ARBA00022679"/>
    </source>
</evidence>
<name>A0A943EH38_9FIRM</name>
<feature type="domain" description="PTS EIIA type-2" evidence="6">
    <location>
        <begin position="519"/>
        <end position="657"/>
    </location>
</feature>
<dbReference type="InterPro" id="IPR007737">
    <property type="entry name" value="Mga_HTH"/>
</dbReference>
<dbReference type="InterPro" id="IPR002178">
    <property type="entry name" value="PTS_EIIA_type-2_dom"/>
</dbReference>
<evidence type="ECO:0000259" key="7">
    <source>
        <dbReference type="PROSITE" id="PS51099"/>
    </source>
</evidence>
<protein>
    <submittedName>
        <fullName evidence="9">Transcription antiterminator</fullName>
    </submittedName>
</protein>
<evidence type="ECO:0000313" key="9">
    <source>
        <dbReference type="EMBL" id="MBS5588044.1"/>
    </source>
</evidence>
<evidence type="ECO:0000256" key="5">
    <source>
        <dbReference type="ARBA" id="ARBA00023163"/>
    </source>
</evidence>
<dbReference type="Pfam" id="PF00359">
    <property type="entry name" value="PTS_EIIA_2"/>
    <property type="match status" value="1"/>
</dbReference>
<dbReference type="InterPro" id="IPR036095">
    <property type="entry name" value="PTS_EIIB-like_sf"/>
</dbReference>
<dbReference type="InterPro" id="IPR013011">
    <property type="entry name" value="PTS_EIIB_2"/>
</dbReference>
<dbReference type="Pfam" id="PF05043">
    <property type="entry name" value="Mga"/>
    <property type="match status" value="1"/>
</dbReference>
<sequence>MNQRQKELLKELVYEQDFVTVQQLADRMNISLRTAYNDVKCIEEFLKKQNIILDKKTNVGIRIHASESIKKSLLNYTDETKEAVDVLSTKMRRMKITSRLLSHKEGTSLNRLSEEFMVSKTSIVKDFEVIEKKLNKYNLTLIRDRKGTRVIGNENDIRHGLSQLASSFLQFEFEEEEQERQVTRLDLSTFNCLKNIFDVDYMDKVEKIVLEAEKKLGYTINEISYVNLIIHLLILIKRIKSLSFYNEEESERIFTIEPVERTMAVAHFIASSILESCDIHIPNGEIKYIHQYLVCSGIQNDFLHLDVDSYSLNVKEEYLDLVDQMISFVSDSVHFDLRQDKELKLSIITHLIPMIQRIQYHVKIENPLIHEIKSKYSAMFSIVTLAIEILHNDLLNNLNDDEIGFLTIHFQAAVERSMEQKQVIVVCPEGIGFSRLIAHRIERFVSSVRIVDIISLRKLNIMDLSKIDFVISTVPIQKCEKPVVLVSTFLSEFDIRDINNYLIESSQNLKHHNLEHLLKIIDETVVFAQVDFQKKEDVLRYVCEQMYDNGYVTKEYQKTVFEREAIMSTDLGNRIAIPHGSEKEIIESKVAVVTLKNPILWNQHHVDVIFLIAMNMKNPQKTKNILKDLYSIVDSKKILEELVNADNKEEIIQCIQR</sequence>
<keyword evidence="1" id="KW-0808">Transferase</keyword>
<feature type="domain" description="PRD" evidence="8">
    <location>
        <begin position="313"/>
        <end position="420"/>
    </location>
</feature>
<dbReference type="Proteomes" id="UP000751224">
    <property type="component" value="Unassembled WGS sequence"/>
</dbReference>
<feature type="domain" description="PRD" evidence="8">
    <location>
        <begin position="196"/>
        <end position="303"/>
    </location>
</feature>
<evidence type="ECO:0000259" key="8">
    <source>
        <dbReference type="PROSITE" id="PS51372"/>
    </source>
</evidence>
<dbReference type="Gene3D" id="3.40.50.2300">
    <property type="match status" value="1"/>
</dbReference>
<keyword evidence="3" id="KW-0805">Transcription regulation</keyword>
<comment type="caution">
    <text evidence="9">The sequence shown here is derived from an EMBL/GenBank/DDBJ whole genome shotgun (WGS) entry which is preliminary data.</text>
</comment>
<evidence type="ECO:0000313" key="10">
    <source>
        <dbReference type="Proteomes" id="UP000751224"/>
    </source>
</evidence>
<evidence type="ECO:0000256" key="3">
    <source>
        <dbReference type="ARBA" id="ARBA00023015"/>
    </source>
</evidence>
<dbReference type="GO" id="GO:0008982">
    <property type="term" value="F:protein-N(PI)-phosphohistidine-sugar phosphotransferase activity"/>
    <property type="evidence" value="ECO:0007669"/>
    <property type="project" value="InterPro"/>
</dbReference>
<dbReference type="InterPro" id="IPR050661">
    <property type="entry name" value="BglG_antiterminators"/>
</dbReference>
<organism evidence="9 10">
    <name type="scientific">Thomasclavelia spiroformis</name>
    <dbReference type="NCBI Taxonomy" id="29348"/>
    <lineage>
        <taxon>Bacteria</taxon>
        <taxon>Bacillati</taxon>
        <taxon>Bacillota</taxon>
        <taxon>Erysipelotrichia</taxon>
        <taxon>Erysipelotrichales</taxon>
        <taxon>Coprobacillaceae</taxon>
        <taxon>Thomasclavelia</taxon>
    </lineage>
</organism>
<accession>A0A943EH38</accession>
<dbReference type="SUPFAM" id="SSF63520">
    <property type="entry name" value="PTS-regulatory domain, PRD"/>
    <property type="match status" value="2"/>
</dbReference>
<dbReference type="SUPFAM" id="SSF55804">
    <property type="entry name" value="Phoshotransferase/anion transport protein"/>
    <property type="match status" value="1"/>
</dbReference>
<dbReference type="PROSITE" id="PS51094">
    <property type="entry name" value="PTS_EIIA_TYPE_2"/>
    <property type="match status" value="1"/>
</dbReference>
<dbReference type="InterPro" id="IPR016152">
    <property type="entry name" value="PTrfase/Anion_transptr"/>
</dbReference>
<gene>
    <name evidence="9" type="ORF">KHX14_04390</name>
</gene>
<dbReference type="EMBL" id="JAGZCC010000018">
    <property type="protein sequence ID" value="MBS5588044.1"/>
    <property type="molecule type" value="Genomic_DNA"/>
</dbReference>
<evidence type="ECO:0000256" key="2">
    <source>
        <dbReference type="ARBA" id="ARBA00022737"/>
    </source>
</evidence>
<keyword evidence="4" id="KW-0010">Activator</keyword>
<keyword evidence="5" id="KW-0804">Transcription</keyword>
<dbReference type="GO" id="GO:0009401">
    <property type="term" value="P:phosphoenolpyruvate-dependent sugar phosphotransferase system"/>
    <property type="evidence" value="ECO:0007669"/>
    <property type="project" value="InterPro"/>
</dbReference>
<dbReference type="PANTHER" id="PTHR30185:SF12">
    <property type="entry name" value="TRANSCRIPTIONAL REGULATOR MANR"/>
    <property type="match status" value="1"/>
</dbReference>
<dbReference type="SUPFAM" id="SSF52794">
    <property type="entry name" value="PTS system IIB component-like"/>
    <property type="match status" value="1"/>
</dbReference>
<reference evidence="9" key="1">
    <citation type="submission" date="2021-02" db="EMBL/GenBank/DDBJ databases">
        <title>Infant gut strain persistence is associated with maternal origin, phylogeny, and functional potential including surface adhesion and iron acquisition.</title>
        <authorList>
            <person name="Lou Y.C."/>
        </authorList>
    </citation>
    <scope>NUCLEOTIDE SEQUENCE</scope>
    <source>
        <strain evidence="9">L3_108_000G1_dasL3_108_000G1_metabat.metabat.11</strain>
    </source>
</reference>
<dbReference type="Gene3D" id="1.10.1790.10">
    <property type="entry name" value="PRD domain"/>
    <property type="match status" value="2"/>
</dbReference>
<dbReference type="InterPro" id="IPR036388">
    <property type="entry name" value="WH-like_DNA-bd_sf"/>
</dbReference>
<dbReference type="PROSITE" id="PS51372">
    <property type="entry name" value="PRD_2"/>
    <property type="match status" value="2"/>
</dbReference>
<dbReference type="InterPro" id="IPR036634">
    <property type="entry name" value="PRD_sf"/>
</dbReference>
<dbReference type="GO" id="GO:0006355">
    <property type="term" value="P:regulation of DNA-templated transcription"/>
    <property type="evidence" value="ECO:0007669"/>
    <property type="project" value="InterPro"/>
</dbReference>
<dbReference type="CDD" id="cd00211">
    <property type="entry name" value="PTS_IIA_fru"/>
    <property type="match status" value="1"/>
</dbReference>
<dbReference type="PROSITE" id="PS51099">
    <property type="entry name" value="PTS_EIIB_TYPE_2"/>
    <property type="match status" value="1"/>
</dbReference>
<feature type="domain" description="PTS EIIB type-2" evidence="7">
    <location>
        <begin position="421"/>
        <end position="510"/>
    </location>
</feature>
<dbReference type="Pfam" id="PF08279">
    <property type="entry name" value="HTH_11"/>
    <property type="match status" value="1"/>
</dbReference>
<dbReference type="InterPro" id="IPR036390">
    <property type="entry name" value="WH_DNA-bd_sf"/>
</dbReference>
<dbReference type="PANTHER" id="PTHR30185">
    <property type="entry name" value="CRYPTIC BETA-GLUCOSIDE BGL OPERON ANTITERMINATOR"/>
    <property type="match status" value="1"/>
</dbReference>
<dbReference type="PROSITE" id="PS00372">
    <property type="entry name" value="PTS_EIIA_TYPE_2_HIS"/>
    <property type="match status" value="1"/>
</dbReference>
<keyword evidence="2" id="KW-0677">Repeat</keyword>
<dbReference type="SUPFAM" id="SSF46785">
    <property type="entry name" value="Winged helix' DNA-binding domain"/>
    <property type="match status" value="1"/>
</dbReference>
<dbReference type="AlphaFoldDB" id="A0A943EH38"/>
<dbReference type="CDD" id="cd05568">
    <property type="entry name" value="PTS_IIB_bgl_like"/>
    <property type="match status" value="1"/>
</dbReference>
<dbReference type="InterPro" id="IPR013196">
    <property type="entry name" value="HTH_11"/>
</dbReference>
<dbReference type="InterPro" id="IPR011608">
    <property type="entry name" value="PRD"/>
</dbReference>